<accession>A0A2C6KHW1</accession>
<comment type="caution">
    <text evidence="1">The sequence shown here is derived from an EMBL/GenBank/DDBJ whole genome shotgun (WGS) entry which is preliminary data.</text>
</comment>
<dbReference type="Proteomes" id="UP000221165">
    <property type="component" value="Unassembled WGS sequence"/>
</dbReference>
<dbReference type="GeneID" id="94433400"/>
<reference evidence="1 2" key="1">
    <citation type="journal article" date="2017" name="Int. J. Parasitol.">
        <title>The genome of the protozoan parasite Cystoisospora suis and a reverse vaccinology approach to identify vaccine candidates.</title>
        <authorList>
            <person name="Palmieri N."/>
            <person name="Shrestha A."/>
            <person name="Ruttkowski B."/>
            <person name="Beck T."/>
            <person name="Vogl C."/>
            <person name="Tomley F."/>
            <person name="Blake D.P."/>
            <person name="Joachim A."/>
        </authorList>
    </citation>
    <scope>NUCLEOTIDE SEQUENCE [LARGE SCALE GENOMIC DNA]</scope>
    <source>
        <strain evidence="1 2">Wien I</strain>
    </source>
</reference>
<protein>
    <submittedName>
        <fullName evidence="1">Uncharacterized protein</fullName>
    </submittedName>
</protein>
<dbReference type="AlphaFoldDB" id="A0A2C6KHW1"/>
<organism evidence="1 2">
    <name type="scientific">Cystoisospora suis</name>
    <dbReference type="NCBI Taxonomy" id="483139"/>
    <lineage>
        <taxon>Eukaryota</taxon>
        <taxon>Sar</taxon>
        <taxon>Alveolata</taxon>
        <taxon>Apicomplexa</taxon>
        <taxon>Conoidasida</taxon>
        <taxon>Coccidia</taxon>
        <taxon>Eucoccidiorida</taxon>
        <taxon>Eimeriorina</taxon>
        <taxon>Sarcocystidae</taxon>
        <taxon>Cystoisospora</taxon>
    </lineage>
</organism>
<keyword evidence="2" id="KW-1185">Reference proteome</keyword>
<sequence>MLSSRPVIPGVSYCARKAHVSSSLQTSFSQVKNEIKRKKLSSRGVEIPPPVKKTSIPELTDRLPVALKPSLSAPWVASKNMRKKGQRECAYSFMADKREEEMAPRLLRICTV</sequence>
<dbReference type="EMBL" id="MIGC01006637">
    <property type="protein sequence ID" value="PHJ16102.1"/>
    <property type="molecule type" value="Genomic_DNA"/>
</dbReference>
<name>A0A2C6KHW1_9APIC</name>
<gene>
    <name evidence="1" type="ORF">CSUI_010083</name>
</gene>
<evidence type="ECO:0000313" key="2">
    <source>
        <dbReference type="Proteomes" id="UP000221165"/>
    </source>
</evidence>
<evidence type="ECO:0000313" key="1">
    <source>
        <dbReference type="EMBL" id="PHJ16102.1"/>
    </source>
</evidence>
<proteinExistence type="predicted"/>
<dbReference type="RefSeq" id="XP_067917833.1">
    <property type="nucleotide sequence ID" value="XM_068070189.1"/>
</dbReference>
<dbReference type="VEuPathDB" id="ToxoDB:CSUI_010083"/>